<keyword evidence="3" id="KW-0597">Phosphoprotein</keyword>
<keyword evidence="5" id="KW-0418">Kinase</keyword>
<dbReference type="Pfam" id="PF13426">
    <property type="entry name" value="PAS_9"/>
    <property type="match status" value="1"/>
</dbReference>
<dbReference type="SUPFAM" id="SSF55785">
    <property type="entry name" value="PYP-like sensor domain (PAS domain)"/>
    <property type="match status" value="2"/>
</dbReference>
<dbReference type="PANTHER" id="PTHR43304:SF1">
    <property type="entry name" value="PAC DOMAIN-CONTAINING PROTEIN"/>
    <property type="match status" value="1"/>
</dbReference>
<gene>
    <name evidence="7" type="ORF">SAMEA4412673_01641</name>
</gene>
<dbReference type="SMART" id="SM00086">
    <property type="entry name" value="PAC"/>
    <property type="match status" value="1"/>
</dbReference>
<dbReference type="SMART" id="SM00091">
    <property type="entry name" value="PAS"/>
    <property type="match status" value="2"/>
</dbReference>
<evidence type="ECO:0000256" key="4">
    <source>
        <dbReference type="ARBA" id="ARBA00022679"/>
    </source>
</evidence>
<evidence type="ECO:0000256" key="2">
    <source>
        <dbReference type="ARBA" id="ARBA00012438"/>
    </source>
</evidence>
<dbReference type="EC" id="2.7.13.3" evidence="2"/>
<dbReference type="Proteomes" id="UP000215355">
    <property type="component" value="Chromosome 1"/>
</dbReference>
<sequence>MKDENYSLENYKLRERILELESIISCFDDIVFVVSSDGTILDSWTLQPQELFFDRDRILNIPIEDLFPEEFASTMVDILEKTIRTKKSHQIIYQSPVEAFKGSWFRLKTRFMENFPGKVMVVISNITKEIELQYEVEMEEEKFNQAFMHSSIGMLLLDGRMRIVEQNRALLEMLGMEDEKTFRHKGFSDYIHQDHIKELMVAVTDLRLGIVHKAVVETRVCTKNGKYLWCLISFSSVKDQDGQVTYFICQIQDLSDFKEIEKKLKFQNSALEKINFELEIKIKQLETINQVLAHDLRSPLANIEMITEQLKTGTKSRQDRKYLDMILLSGNKFKNHLGRMIDFLESLDSLDHKFKWNEVNSIFKDSVNELEKQIKCSGFNIIKQSQRTMFFFPMKYLKTLFKYVILCSIKETGSENRASLLFNESEKTLKLHIKSNNQSEMDPYNYNVAAEKLKEVMTVDFFIAKHQVLSVGGSIKFLQPDSQNYILVIKMPDNYVA</sequence>
<dbReference type="Gene3D" id="3.30.450.20">
    <property type="entry name" value="PAS domain"/>
    <property type="match status" value="2"/>
</dbReference>
<evidence type="ECO:0000256" key="3">
    <source>
        <dbReference type="ARBA" id="ARBA00022553"/>
    </source>
</evidence>
<protein>
    <recommendedName>
        <fullName evidence="2">histidine kinase</fullName>
        <ecNumber evidence="2">2.7.13.3</ecNumber>
    </recommendedName>
</protein>
<dbReference type="InterPro" id="IPR000014">
    <property type="entry name" value="PAS"/>
</dbReference>
<evidence type="ECO:0000259" key="6">
    <source>
        <dbReference type="PROSITE" id="PS50113"/>
    </source>
</evidence>
<dbReference type="InterPro" id="IPR036097">
    <property type="entry name" value="HisK_dim/P_sf"/>
</dbReference>
<dbReference type="InterPro" id="IPR035965">
    <property type="entry name" value="PAS-like_dom_sf"/>
</dbReference>
<reference evidence="7 8" key="1">
    <citation type="submission" date="2017-06" db="EMBL/GenBank/DDBJ databases">
        <authorList>
            <consortium name="Pathogen Informatics"/>
        </authorList>
    </citation>
    <scope>NUCLEOTIDE SEQUENCE [LARGE SCALE GENOMIC DNA]</scope>
    <source>
        <strain evidence="7 8">NCTC12149</strain>
    </source>
</reference>
<evidence type="ECO:0000256" key="5">
    <source>
        <dbReference type="ARBA" id="ARBA00022777"/>
    </source>
</evidence>
<dbReference type="EMBL" id="LT906468">
    <property type="protein sequence ID" value="SNV48902.1"/>
    <property type="molecule type" value="Genomic_DNA"/>
</dbReference>
<proteinExistence type="predicted"/>
<evidence type="ECO:0000313" key="7">
    <source>
        <dbReference type="EMBL" id="SNV48902.1"/>
    </source>
</evidence>
<name>A0AAJ4XB87_9SPHI</name>
<dbReference type="Gene3D" id="1.10.287.130">
    <property type="match status" value="1"/>
</dbReference>
<accession>A0AAJ4XB87</accession>
<organism evidence="7 8">
    <name type="scientific">Sphingobacterium mizutaii</name>
    <dbReference type="NCBI Taxonomy" id="1010"/>
    <lineage>
        <taxon>Bacteria</taxon>
        <taxon>Pseudomonadati</taxon>
        <taxon>Bacteroidota</taxon>
        <taxon>Sphingobacteriia</taxon>
        <taxon>Sphingobacteriales</taxon>
        <taxon>Sphingobacteriaceae</taxon>
        <taxon>Sphingobacterium</taxon>
    </lineage>
</organism>
<dbReference type="KEGG" id="smiz:4412673_01641"/>
<dbReference type="CDD" id="cd00130">
    <property type="entry name" value="PAS"/>
    <property type="match status" value="1"/>
</dbReference>
<comment type="catalytic activity">
    <reaction evidence="1">
        <text>ATP + protein L-histidine = ADP + protein N-phospho-L-histidine.</text>
        <dbReference type="EC" id="2.7.13.3"/>
    </reaction>
</comment>
<dbReference type="AlphaFoldDB" id="A0AAJ4XB87"/>
<dbReference type="CDD" id="cd00082">
    <property type="entry name" value="HisKA"/>
    <property type="match status" value="1"/>
</dbReference>
<dbReference type="GO" id="GO:0000155">
    <property type="term" value="F:phosphorelay sensor kinase activity"/>
    <property type="evidence" value="ECO:0007669"/>
    <property type="project" value="InterPro"/>
</dbReference>
<evidence type="ECO:0000313" key="8">
    <source>
        <dbReference type="Proteomes" id="UP000215355"/>
    </source>
</evidence>
<dbReference type="PROSITE" id="PS50113">
    <property type="entry name" value="PAC"/>
    <property type="match status" value="1"/>
</dbReference>
<dbReference type="InterPro" id="IPR001610">
    <property type="entry name" value="PAC"/>
</dbReference>
<dbReference type="SUPFAM" id="SSF47384">
    <property type="entry name" value="Homodimeric domain of signal transducing histidine kinase"/>
    <property type="match status" value="1"/>
</dbReference>
<feature type="domain" description="PAC" evidence="6">
    <location>
        <begin position="214"/>
        <end position="266"/>
    </location>
</feature>
<evidence type="ECO:0000256" key="1">
    <source>
        <dbReference type="ARBA" id="ARBA00000085"/>
    </source>
</evidence>
<dbReference type="PANTHER" id="PTHR43304">
    <property type="entry name" value="PHYTOCHROME-LIKE PROTEIN CPH1"/>
    <property type="match status" value="1"/>
</dbReference>
<dbReference type="NCBIfam" id="TIGR00229">
    <property type="entry name" value="sensory_box"/>
    <property type="match status" value="1"/>
</dbReference>
<dbReference type="InterPro" id="IPR003661">
    <property type="entry name" value="HisK_dim/P_dom"/>
</dbReference>
<dbReference type="InterPro" id="IPR052162">
    <property type="entry name" value="Sensor_kinase/Photoreceptor"/>
</dbReference>
<keyword evidence="4" id="KW-0808">Transferase</keyword>
<dbReference type="InterPro" id="IPR000700">
    <property type="entry name" value="PAS-assoc_C"/>
</dbReference>